<dbReference type="InterPro" id="IPR006099">
    <property type="entry name" value="MeMalonylCoA_mutase_a/b_cat"/>
</dbReference>
<dbReference type="InterPro" id="IPR016176">
    <property type="entry name" value="Cbl-dep_enz_cat"/>
</dbReference>
<dbReference type="PANTHER" id="PTHR48101">
    <property type="entry name" value="METHYLMALONYL-COA MUTASE, MITOCHONDRIAL-RELATED"/>
    <property type="match status" value="1"/>
</dbReference>
<evidence type="ECO:0000256" key="4">
    <source>
        <dbReference type="NCBIfam" id="TIGR00642"/>
    </source>
</evidence>
<dbReference type="CDD" id="cd03677">
    <property type="entry name" value="MM_CoA_mutase_beta"/>
    <property type="match status" value="1"/>
</dbReference>
<feature type="domain" description="Methylmalonyl-CoA mutase alpha/beta chain catalytic" evidence="6">
    <location>
        <begin position="56"/>
        <end position="131"/>
    </location>
</feature>
<comment type="pathway">
    <text evidence="2">Metabolic intermediate metabolism; propanoyl-CoA degradation; succinyl-CoA from propanoyl-CoA: step 3/3.</text>
</comment>
<reference evidence="7 8" key="1">
    <citation type="submission" date="2018-10" db="EMBL/GenBank/DDBJ databases">
        <title>Tessaracoccus antarcticuss sp. nov., isolated from sediment.</title>
        <authorList>
            <person name="Zhou L.Y."/>
            <person name="Du Z.J."/>
        </authorList>
    </citation>
    <scope>NUCLEOTIDE SEQUENCE [LARGE SCALE GENOMIC DNA]</scope>
    <source>
        <strain evidence="7 8">JDX10</strain>
    </source>
</reference>
<evidence type="ECO:0000313" key="8">
    <source>
        <dbReference type="Proteomes" id="UP000275256"/>
    </source>
</evidence>
<dbReference type="Gene3D" id="3.20.20.240">
    <property type="entry name" value="Methylmalonyl-CoA mutase"/>
    <property type="match status" value="1"/>
</dbReference>
<evidence type="ECO:0000256" key="5">
    <source>
        <dbReference type="SAM" id="MobiDB-lite"/>
    </source>
</evidence>
<comment type="caution">
    <text evidence="7">The sequence shown here is derived from an EMBL/GenBank/DDBJ whole genome shotgun (WGS) entry which is preliminary data.</text>
</comment>
<sequence length="624" mass="66532">MSAEATSAAEITLAADFTTPTQADWEKEVLKVLNRKRPEGKELTIEQAYKRLTSHTVDGITIKPLYTAEDGVDELGFPGIVPFTRGTTVRTGEMDAWHVAPLHETPDADATRRAILSDLEQGATSVWLRVDPDAIALADVPTVLTGVLLDLAPIHVSSRTDQLAAATAVLEVLDKDDADNSTMGGSLGIDPIGFAALHGTTPDLSVLAEAVKIAKPFPGIRPIVVDAGLYHNAGAGDIAELAYAIATGVEYVRALVDAGVSVDEAFDSILFRVSATTDQFLTIARLRALRLLWSRIGEVLEVTPAKRGAVQHAVTSLREITRDDAYVNVLRATIAAFGASAGGAETQTTLPLDSAIGLPNELSRRIARNVQILLAEESNVGRVNDPAGGSWYVESMTRQLSEQAWKLFGTLDEAGFAAAVADGTVKAQLDELNEARRRLLSTRKLPITGVSMFPNPSEELPQREPRPEAPELHGLVPVRDSSIFEALRDRSDAAREAGNPPKVLLACLGARRDFGGREGFTSNLYHVGGIETVLAEGTTPEDFARQLTESGTSIAVLCSSAKKYASQGFAVAKALRDAGAQEVRLAGQLKELGSEDTDGLIAGNVYDGMDVVDLLTTTLDKLEA</sequence>
<feature type="compositionally biased region" description="Basic and acidic residues" evidence="5">
    <location>
        <begin position="460"/>
        <end position="471"/>
    </location>
</feature>
<keyword evidence="8" id="KW-1185">Reference proteome</keyword>
<evidence type="ECO:0000313" key="7">
    <source>
        <dbReference type="EMBL" id="RMB61732.1"/>
    </source>
</evidence>
<dbReference type="AlphaFoldDB" id="A0A3M0GG98"/>
<dbReference type="UniPathway" id="UPA00945">
    <property type="reaction ID" value="UER00910"/>
</dbReference>
<keyword evidence="7" id="KW-0413">Isomerase</keyword>
<gene>
    <name evidence="7" type="primary">mutA</name>
    <name evidence="7" type="ORF">EAX62_03660</name>
</gene>
<evidence type="ECO:0000256" key="2">
    <source>
        <dbReference type="ARBA" id="ARBA00005146"/>
    </source>
</evidence>
<organism evidence="7 8">
    <name type="scientific">Tessaracoccus antarcticus</name>
    <dbReference type="NCBI Taxonomy" id="2479848"/>
    <lineage>
        <taxon>Bacteria</taxon>
        <taxon>Bacillati</taxon>
        <taxon>Actinomycetota</taxon>
        <taxon>Actinomycetes</taxon>
        <taxon>Propionibacteriales</taxon>
        <taxon>Propionibacteriaceae</taxon>
        <taxon>Tessaracoccus</taxon>
    </lineage>
</organism>
<feature type="domain" description="Methylmalonyl-CoA mutase alpha/beta chain catalytic" evidence="6">
    <location>
        <begin position="137"/>
        <end position="459"/>
    </location>
</feature>
<dbReference type="InterPro" id="IPR004608">
    <property type="entry name" value="MMCoA_mutase_b"/>
</dbReference>
<dbReference type="Gene3D" id="1.10.196.20">
    <property type="match status" value="1"/>
</dbReference>
<evidence type="ECO:0000259" key="6">
    <source>
        <dbReference type="Pfam" id="PF01642"/>
    </source>
</evidence>
<dbReference type="Gene3D" id="3.40.50.280">
    <property type="entry name" value="Cobalamin-binding domain"/>
    <property type="match status" value="1"/>
</dbReference>
<dbReference type="GO" id="GO:0019652">
    <property type="term" value="P:lactate fermentation to propionate and acetate"/>
    <property type="evidence" value="ECO:0007669"/>
    <property type="project" value="InterPro"/>
</dbReference>
<feature type="region of interest" description="Disordered" evidence="5">
    <location>
        <begin position="450"/>
        <end position="472"/>
    </location>
</feature>
<dbReference type="SUPFAM" id="SSF51703">
    <property type="entry name" value="Cobalamin (vitamin B12)-dependent enzymes"/>
    <property type="match status" value="1"/>
</dbReference>
<dbReference type="OrthoDB" id="9762378at2"/>
<dbReference type="EC" id="5.4.99.2" evidence="4"/>
<evidence type="ECO:0000256" key="3">
    <source>
        <dbReference type="ARBA" id="ARBA00011870"/>
    </source>
</evidence>
<comment type="subunit">
    <text evidence="3">Heterodimer of an alpha and a beta chain.</text>
</comment>
<dbReference type="GO" id="GO:0031419">
    <property type="term" value="F:cobalamin binding"/>
    <property type="evidence" value="ECO:0007669"/>
    <property type="project" value="UniProtKB-KW"/>
</dbReference>
<dbReference type="Proteomes" id="UP000275256">
    <property type="component" value="Unassembled WGS sequence"/>
</dbReference>
<dbReference type="RefSeq" id="WP_121900280.1">
    <property type="nucleotide sequence ID" value="NZ_REFW01000001.1"/>
</dbReference>
<comment type="catalytic activity">
    <reaction evidence="1">
        <text>(R)-methylmalonyl-CoA = succinyl-CoA</text>
        <dbReference type="Rhea" id="RHEA:22888"/>
        <dbReference type="ChEBI" id="CHEBI:57292"/>
        <dbReference type="ChEBI" id="CHEBI:57326"/>
        <dbReference type="EC" id="5.4.99.2"/>
    </reaction>
</comment>
<dbReference type="NCBIfam" id="TIGR00642">
    <property type="entry name" value="mmCoA_mut_beta"/>
    <property type="match status" value="1"/>
</dbReference>
<accession>A0A3M0GG98</accession>
<evidence type="ECO:0000256" key="1">
    <source>
        <dbReference type="ARBA" id="ARBA00000290"/>
    </source>
</evidence>
<dbReference type="Pfam" id="PF01642">
    <property type="entry name" value="MM_CoA_mutase"/>
    <property type="match status" value="2"/>
</dbReference>
<dbReference type="EMBL" id="REFW01000001">
    <property type="protein sequence ID" value="RMB61732.1"/>
    <property type="molecule type" value="Genomic_DNA"/>
</dbReference>
<protein>
    <recommendedName>
        <fullName evidence="4">Methylmalonyl-CoA mutase small subunit</fullName>
        <ecNumber evidence="4">5.4.99.2</ecNumber>
    </recommendedName>
</protein>
<name>A0A3M0GG98_9ACTN</name>
<dbReference type="PANTHER" id="PTHR48101:SF4">
    <property type="entry name" value="METHYLMALONYL-COA MUTASE, MITOCHONDRIAL"/>
    <property type="match status" value="1"/>
</dbReference>
<dbReference type="GO" id="GO:0004494">
    <property type="term" value="F:methylmalonyl-CoA mutase activity"/>
    <property type="evidence" value="ECO:0007669"/>
    <property type="project" value="UniProtKB-UniRule"/>
</dbReference>
<dbReference type="InterPro" id="IPR024067">
    <property type="entry name" value="Me-malonyl-CoA_mutase_sm_su_N"/>
</dbReference>
<proteinExistence type="predicted"/>